<accession>A0A3L9DQR0</accession>
<dbReference type="GO" id="GO:0043164">
    <property type="term" value="P:Gram-negative-bacterium-type cell wall biogenesis"/>
    <property type="evidence" value="ECO:0007669"/>
    <property type="project" value="TreeGrafter"/>
</dbReference>
<name>A0A3L9DQR0_9STRE</name>
<dbReference type="InterPro" id="IPR014729">
    <property type="entry name" value="Rossmann-like_a/b/a_fold"/>
</dbReference>
<dbReference type="InterPro" id="IPR003848">
    <property type="entry name" value="DUF218"/>
</dbReference>
<dbReference type="Proteomes" id="UP000279194">
    <property type="component" value="Unassembled WGS sequence"/>
</dbReference>
<reference evidence="2 3" key="1">
    <citation type="submission" date="2018-10" db="EMBL/GenBank/DDBJ databases">
        <title>Streptococcus hillyeri sp. nov., isolated from equine tracheal sample.</title>
        <authorList>
            <person name="Macfadyen A.C."/>
            <person name="Waller A."/>
            <person name="Paterson G.K."/>
        </authorList>
    </citation>
    <scope>NUCLEOTIDE SEQUENCE [LARGE SCALE GENOMIC DNA]</scope>
    <source>
        <strain evidence="2 3">28462</strain>
    </source>
</reference>
<sequence>MKPMISKTPDVPSQLTQEEIDFLTQVTFGEEVSPQKCDVLFIFSGTHPGHWEKAIEAYQKGYVDKILVTGGRSLTGTPHPDWHFEGQTEADVIMAFLFEAGIPKDCIVAEKKSTNTLENVTCAKEVFDFSTVDRVMFICKSHATGRQWRTLVRNIPNEIEYIPYTFDAAYKGTPISRYNWMETGIGRSRVWGEYLRIKYYGEKGDILPLENEAITFPILDKSC</sequence>
<dbReference type="RefSeq" id="WP_121835787.1">
    <property type="nucleotide sequence ID" value="NZ_CP163513.1"/>
</dbReference>
<dbReference type="OrthoDB" id="9782395at2"/>
<evidence type="ECO:0000259" key="1">
    <source>
        <dbReference type="Pfam" id="PF02698"/>
    </source>
</evidence>
<dbReference type="CDD" id="cd06259">
    <property type="entry name" value="YdcF-like"/>
    <property type="match status" value="1"/>
</dbReference>
<keyword evidence="3" id="KW-1185">Reference proteome</keyword>
<dbReference type="Gene3D" id="3.40.50.620">
    <property type="entry name" value="HUPs"/>
    <property type="match status" value="1"/>
</dbReference>
<proteinExistence type="predicted"/>
<dbReference type="EMBL" id="RCVM01000011">
    <property type="protein sequence ID" value="RLY02944.1"/>
    <property type="molecule type" value="Genomic_DNA"/>
</dbReference>
<protein>
    <submittedName>
        <fullName evidence="2">YdcF family protein</fullName>
    </submittedName>
</protein>
<gene>
    <name evidence="2" type="ORF">EAF07_06525</name>
</gene>
<dbReference type="PANTHER" id="PTHR30336">
    <property type="entry name" value="INNER MEMBRANE PROTEIN, PROBABLE PERMEASE"/>
    <property type="match status" value="1"/>
</dbReference>
<evidence type="ECO:0000313" key="3">
    <source>
        <dbReference type="Proteomes" id="UP000279194"/>
    </source>
</evidence>
<dbReference type="InterPro" id="IPR051599">
    <property type="entry name" value="Cell_Envelope_Assoc"/>
</dbReference>
<dbReference type="PANTHER" id="PTHR30336:SF4">
    <property type="entry name" value="ENVELOPE BIOGENESIS FACTOR ELYC"/>
    <property type="match status" value="1"/>
</dbReference>
<comment type="caution">
    <text evidence="2">The sequence shown here is derived from an EMBL/GenBank/DDBJ whole genome shotgun (WGS) entry which is preliminary data.</text>
</comment>
<dbReference type="GO" id="GO:0000270">
    <property type="term" value="P:peptidoglycan metabolic process"/>
    <property type="evidence" value="ECO:0007669"/>
    <property type="project" value="TreeGrafter"/>
</dbReference>
<evidence type="ECO:0000313" key="2">
    <source>
        <dbReference type="EMBL" id="RLY02944.1"/>
    </source>
</evidence>
<feature type="domain" description="DUF218" evidence="1">
    <location>
        <begin position="49"/>
        <end position="171"/>
    </location>
</feature>
<dbReference type="Pfam" id="PF02698">
    <property type="entry name" value="DUF218"/>
    <property type="match status" value="1"/>
</dbReference>
<dbReference type="GO" id="GO:0005886">
    <property type="term" value="C:plasma membrane"/>
    <property type="evidence" value="ECO:0007669"/>
    <property type="project" value="TreeGrafter"/>
</dbReference>
<organism evidence="2 3">
    <name type="scientific">Streptococcus hillyeri</name>
    <dbReference type="NCBI Taxonomy" id="2282420"/>
    <lineage>
        <taxon>Bacteria</taxon>
        <taxon>Bacillati</taxon>
        <taxon>Bacillota</taxon>
        <taxon>Bacilli</taxon>
        <taxon>Lactobacillales</taxon>
        <taxon>Streptococcaceae</taxon>
        <taxon>Streptococcus</taxon>
    </lineage>
</organism>
<dbReference type="AlphaFoldDB" id="A0A3L9DQR0"/>